<evidence type="ECO:0000256" key="5">
    <source>
        <dbReference type="ARBA" id="ARBA00048128"/>
    </source>
</evidence>
<evidence type="ECO:0000256" key="4">
    <source>
        <dbReference type="ARBA" id="ARBA00022695"/>
    </source>
</evidence>
<reference evidence="7 8" key="1">
    <citation type="submission" date="2020-10" db="EMBL/GenBank/DDBJ databases">
        <title>Thermofilum lucidum 3507LT sp. nov. a novel member of Thermofilaceae family isolated from Chile hot spring, and proposal of description order Thermofilales.</title>
        <authorList>
            <person name="Zayulina K.S."/>
            <person name="Elcheninov A.G."/>
            <person name="Toshchakov S.V."/>
            <person name="Kublanov I.V."/>
        </authorList>
    </citation>
    <scope>NUCLEOTIDE SEQUENCE [LARGE SCALE GENOMIC DNA]</scope>
    <source>
        <strain evidence="7 8">3507LT</strain>
    </source>
</reference>
<dbReference type="Proteomes" id="UP000594121">
    <property type="component" value="Chromosome"/>
</dbReference>
<gene>
    <name evidence="7" type="ORF">IG193_07645</name>
</gene>
<dbReference type="InterPro" id="IPR029044">
    <property type="entry name" value="Nucleotide-diphossugar_trans"/>
</dbReference>
<dbReference type="SUPFAM" id="SSF53448">
    <property type="entry name" value="Nucleotide-diphospho-sugar transferases"/>
    <property type="match status" value="1"/>
</dbReference>
<keyword evidence="8" id="KW-1185">Reference proteome</keyword>
<name>A0A7L9FH24_9CREN</name>
<proteinExistence type="inferred from homology"/>
<dbReference type="Pfam" id="PF00483">
    <property type="entry name" value="NTP_transferase"/>
    <property type="match status" value="1"/>
</dbReference>
<evidence type="ECO:0000256" key="2">
    <source>
        <dbReference type="ARBA" id="ARBA00012415"/>
    </source>
</evidence>
<comment type="catalytic activity">
    <reaction evidence="5">
        <text>alpha-D-glucose 1-phosphate + UTP + H(+) = UDP-alpha-D-glucose + diphosphate</text>
        <dbReference type="Rhea" id="RHEA:19889"/>
        <dbReference type="ChEBI" id="CHEBI:15378"/>
        <dbReference type="ChEBI" id="CHEBI:33019"/>
        <dbReference type="ChEBI" id="CHEBI:46398"/>
        <dbReference type="ChEBI" id="CHEBI:58601"/>
        <dbReference type="ChEBI" id="CHEBI:58885"/>
        <dbReference type="EC" id="2.7.7.9"/>
    </reaction>
</comment>
<keyword evidence="3 7" id="KW-0808">Transferase</keyword>
<feature type="domain" description="Nucleotidyl transferase" evidence="6">
    <location>
        <begin position="6"/>
        <end position="273"/>
    </location>
</feature>
<dbReference type="InterPro" id="IPR005835">
    <property type="entry name" value="NTP_transferase_dom"/>
</dbReference>
<dbReference type="GO" id="GO:0003983">
    <property type="term" value="F:UTP:glucose-1-phosphate uridylyltransferase activity"/>
    <property type="evidence" value="ECO:0007669"/>
    <property type="project" value="UniProtKB-EC"/>
</dbReference>
<organism evidence="7 8">
    <name type="scientific">Infirmifilum lucidum</name>
    <dbReference type="NCBI Taxonomy" id="2776706"/>
    <lineage>
        <taxon>Archaea</taxon>
        <taxon>Thermoproteota</taxon>
        <taxon>Thermoprotei</taxon>
        <taxon>Thermofilales</taxon>
        <taxon>Thermofilaceae</taxon>
        <taxon>Infirmifilum</taxon>
    </lineage>
</organism>
<evidence type="ECO:0000256" key="1">
    <source>
        <dbReference type="ARBA" id="ARBA00006890"/>
    </source>
</evidence>
<dbReference type="EMBL" id="CP062310">
    <property type="protein sequence ID" value="QOJ78622.1"/>
    <property type="molecule type" value="Genomic_DNA"/>
</dbReference>
<protein>
    <recommendedName>
        <fullName evidence="2">UTP--glucose-1-phosphate uridylyltransferase</fullName>
        <ecNumber evidence="2">2.7.7.9</ecNumber>
    </recommendedName>
</protein>
<dbReference type="PANTHER" id="PTHR43197:SF1">
    <property type="entry name" value="UTP--GLUCOSE-1-PHOSPHATE URIDYLYLTRANSFERASE"/>
    <property type="match status" value="1"/>
</dbReference>
<dbReference type="FunCoup" id="A0A7L9FH24">
    <property type="interactions" value="50"/>
</dbReference>
<dbReference type="GeneID" id="59149759"/>
<dbReference type="EC" id="2.7.7.9" evidence="2"/>
<dbReference type="Gene3D" id="3.90.550.10">
    <property type="entry name" value="Spore Coat Polysaccharide Biosynthesis Protein SpsA, Chain A"/>
    <property type="match status" value="1"/>
</dbReference>
<dbReference type="AlphaFoldDB" id="A0A7L9FH24"/>
<sequence length="295" mass="33102">MPRLAKGVLLAAGLGTRLIPYSKEMPKEMLPVFEGVNGKVFLKPVIQVIFEQLYEAGLREFCFVVGRGKRVIEDHFTPDWGFVDYLERTGKEEYAALLREFYRKIESSYIAWVNQPIPRGTGHAVYTARMFVGEDFFVVAAADNVFLGENVALKLVSFSEKHGSPMLAAKRVRDPRKYGVIVGRSVGERIYEVEGIVEKPTKPVSDLANASLYVFPPEIFKAIEETKPSPRGEIEVTDSIQILLSRGFKFYAYESTADWVDVGTWEAFFRAMVLSLKHSGGYNLVADVLGILGDK</sequence>
<dbReference type="InParanoid" id="A0A7L9FH24"/>
<accession>A0A7L9FH24</accession>
<dbReference type="PANTHER" id="PTHR43197">
    <property type="entry name" value="UTP--GLUCOSE-1-PHOSPHATE URIDYLYLTRANSFERASE"/>
    <property type="match status" value="1"/>
</dbReference>
<evidence type="ECO:0000259" key="6">
    <source>
        <dbReference type="Pfam" id="PF00483"/>
    </source>
</evidence>
<keyword evidence="4" id="KW-0548">Nucleotidyltransferase</keyword>
<comment type="similarity">
    <text evidence="1">Belongs to the UDPGP type 2 family.</text>
</comment>
<dbReference type="InterPro" id="IPR005771">
    <property type="entry name" value="GalU_uridylyltTrfase_bac/arc"/>
</dbReference>
<evidence type="ECO:0000313" key="8">
    <source>
        <dbReference type="Proteomes" id="UP000594121"/>
    </source>
</evidence>
<dbReference type="RefSeq" id="WP_192818594.1">
    <property type="nucleotide sequence ID" value="NZ_CP062310.1"/>
</dbReference>
<dbReference type="KEGG" id="thel:IG193_07645"/>
<evidence type="ECO:0000256" key="3">
    <source>
        <dbReference type="ARBA" id="ARBA00022679"/>
    </source>
</evidence>
<dbReference type="GO" id="GO:0006011">
    <property type="term" value="P:UDP-alpha-D-glucose metabolic process"/>
    <property type="evidence" value="ECO:0007669"/>
    <property type="project" value="InterPro"/>
</dbReference>
<evidence type="ECO:0000313" key="7">
    <source>
        <dbReference type="EMBL" id="QOJ78622.1"/>
    </source>
</evidence>